<evidence type="ECO:0000313" key="3">
    <source>
        <dbReference type="Proteomes" id="UP001152747"/>
    </source>
</evidence>
<keyword evidence="3" id="KW-1185">Reference proteome</keyword>
<organism evidence="2 3">
    <name type="scientific">Caenorhabditis angaria</name>
    <dbReference type="NCBI Taxonomy" id="860376"/>
    <lineage>
        <taxon>Eukaryota</taxon>
        <taxon>Metazoa</taxon>
        <taxon>Ecdysozoa</taxon>
        <taxon>Nematoda</taxon>
        <taxon>Chromadorea</taxon>
        <taxon>Rhabditida</taxon>
        <taxon>Rhabditina</taxon>
        <taxon>Rhabditomorpha</taxon>
        <taxon>Rhabditoidea</taxon>
        <taxon>Rhabditidae</taxon>
        <taxon>Peloderinae</taxon>
        <taxon>Caenorhabditis</taxon>
    </lineage>
</organism>
<feature type="compositionally biased region" description="Polar residues" evidence="1">
    <location>
        <begin position="64"/>
        <end position="82"/>
    </location>
</feature>
<dbReference type="EMBL" id="CANHGI010000006">
    <property type="protein sequence ID" value="CAI5454141.1"/>
    <property type="molecule type" value="Genomic_DNA"/>
</dbReference>
<proteinExistence type="predicted"/>
<feature type="compositionally biased region" description="Polar residues" evidence="1">
    <location>
        <begin position="113"/>
        <end position="122"/>
    </location>
</feature>
<feature type="region of interest" description="Disordered" evidence="1">
    <location>
        <begin position="44"/>
        <end position="122"/>
    </location>
</feature>
<accession>A0A9P1J0Q7</accession>
<name>A0A9P1J0Q7_9PELO</name>
<evidence type="ECO:0000256" key="1">
    <source>
        <dbReference type="SAM" id="MobiDB-lite"/>
    </source>
</evidence>
<reference evidence="2" key="1">
    <citation type="submission" date="2022-11" db="EMBL/GenBank/DDBJ databases">
        <authorList>
            <person name="Kikuchi T."/>
        </authorList>
    </citation>
    <scope>NUCLEOTIDE SEQUENCE</scope>
    <source>
        <strain evidence="2">PS1010</strain>
    </source>
</reference>
<protein>
    <submittedName>
        <fullName evidence="2">Uncharacterized protein</fullName>
    </submittedName>
</protein>
<feature type="compositionally biased region" description="Basic and acidic residues" evidence="1">
    <location>
        <begin position="86"/>
        <end position="111"/>
    </location>
</feature>
<gene>
    <name evidence="2" type="ORF">CAMP_LOCUS16778</name>
</gene>
<dbReference type="AlphaFoldDB" id="A0A9P1J0Q7"/>
<sequence>MAKQSVVRQHYAPMCAPLKKTKPHRLPKYLERQVNAGLDVKFNGPLQFSRPKDNRAKIPPLHPSVSTSPVRVNTIDNNNKINGETCAEKTMRKIDGDNVKGSKNPIDDAHLEGSQQNPITID</sequence>
<dbReference type="Proteomes" id="UP001152747">
    <property type="component" value="Unassembled WGS sequence"/>
</dbReference>
<evidence type="ECO:0000313" key="2">
    <source>
        <dbReference type="EMBL" id="CAI5454141.1"/>
    </source>
</evidence>
<comment type="caution">
    <text evidence="2">The sequence shown here is derived from an EMBL/GenBank/DDBJ whole genome shotgun (WGS) entry which is preliminary data.</text>
</comment>